<comment type="caution">
    <text evidence="3">The sequence shown here is derived from an EMBL/GenBank/DDBJ whole genome shotgun (WGS) entry which is preliminary data.</text>
</comment>
<dbReference type="EMBL" id="PQIB02000010">
    <property type="protein sequence ID" value="RLM92840.1"/>
    <property type="molecule type" value="Genomic_DNA"/>
</dbReference>
<keyword evidence="2" id="KW-1133">Transmembrane helix</keyword>
<evidence type="ECO:0000256" key="1">
    <source>
        <dbReference type="SAM" id="MobiDB-lite"/>
    </source>
</evidence>
<reference evidence="4" key="1">
    <citation type="journal article" date="2019" name="Nat. Commun.">
        <title>The genome of broomcorn millet.</title>
        <authorList>
            <person name="Zou C."/>
            <person name="Miki D."/>
            <person name="Li D."/>
            <person name="Tang Q."/>
            <person name="Xiao L."/>
            <person name="Rajput S."/>
            <person name="Deng P."/>
            <person name="Jia W."/>
            <person name="Huang R."/>
            <person name="Zhang M."/>
            <person name="Sun Y."/>
            <person name="Hu J."/>
            <person name="Fu X."/>
            <person name="Schnable P.S."/>
            <person name="Li F."/>
            <person name="Zhang H."/>
            <person name="Feng B."/>
            <person name="Zhu X."/>
            <person name="Liu R."/>
            <person name="Schnable J.C."/>
            <person name="Zhu J.-K."/>
            <person name="Zhang H."/>
        </authorList>
    </citation>
    <scope>NUCLEOTIDE SEQUENCE [LARGE SCALE GENOMIC DNA]</scope>
</reference>
<keyword evidence="2" id="KW-0812">Transmembrane</keyword>
<organism evidence="3 4">
    <name type="scientific">Panicum miliaceum</name>
    <name type="common">Proso millet</name>
    <name type="synonym">Broomcorn millet</name>
    <dbReference type="NCBI Taxonomy" id="4540"/>
    <lineage>
        <taxon>Eukaryota</taxon>
        <taxon>Viridiplantae</taxon>
        <taxon>Streptophyta</taxon>
        <taxon>Embryophyta</taxon>
        <taxon>Tracheophyta</taxon>
        <taxon>Spermatophyta</taxon>
        <taxon>Magnoliopsida</taxon>
        <taxon>Liliopsida</taxon>
        <taxon>Poales</taxon>
        <taxon>Poaceae</taxon>
        <taxon>PACMAD clade</taxon>
        <taxon>Panicoideae</taxon>
        <taxon>Panicodae</taxon>
        <taxon>Paniceae</taxon>
        <taxon>Panicinae</taxon>
        <taxon>Panicum</taxon>
        <taxon>Panicum sect. Panicum</taxon>
    </lineage>
</organism>
<keyword evidence="2" id="KW-0472">Membrane</keyword>
<dbReference type="Proteomes" id="UP000275267">
    <property type="component" value="Unassembled WGS sequence"/>
</dbReference>
<proteinExistence type="predicted"/>
<accession>A0A3L6R0X0</accession>
<sequence>MGAWRPSRGRPSLAAAAVAIAVVMLAVRGCKIHSPSSRIQLLAPIFWPFLVWIWSFPSQLRSPTLQPRAMRISVPPSASSPTVLEQLVTTTIRPRLSRSQRLRRVHLQQPIVAGDVGPCRPSSPTPTPKQMQVGPSISTSVASVASVLLRPRWKELRSQAPVLSVPRKLLRSSRLAHAEARRGQRRLLARCDSASPWFTLELKNLTSLLKTSTVFVRDFVCQALRHPSRTPSSPFIYTSSALYINILRRRCSTTTVRWSHPNLPLSGGPSAASTSLASNPPAQCLMTLKQTIRRRLPFAYGFMDVSLYSYVYLVGFGNT</sequence>
<gene>
    <name evidence="3" type="ORF">C2845_PM08G12290</name>
</gene>
<feature type="region of interest" description="Disordered" evidence="1">
    <location>
        <begin position="115"/>
        <end position="135"/>
    </location>
</feature>
<feature type="transmembrane region" description="Helical" evidence="2">
    <location>
        <begin position="296"/>
        <end position="316"/>
    </location>
</feature>
<evidence type="ECO:0000256" key="2">
    <source>
        <dbReference type="SAM" id="Phobius"/>
    </source>
</evidence>
<feature type="transmembrane region" description="Helical" evidence="2">
    <location>
        <begin position="39"/>
        <end position="56"/>
    </location>
</feature>
<protein>
    <submittedName>
        <fullName evidence="3">Uncharacterized protein</fullName>
    </submittedName>
</protein>
<dbReference type="AlphaFoldDB" id="A0A3L6R0X0"/>
<evidence type="ECO:0000313" key="3">
    <source>
        <dbReference type="EMBL" id="RLM92840.1"/>
    </source>
</evidence>
<keyword evidence="4" id="KW-1185">Reference proteome</keyword>
<evidence type="ECO:0000313" key="4">
    <source>
        <dbReference type="Proteomes" id="UP000275267"/>
    </source>
</evidence>
<name>A0A3L6R0X0_PANMI</name>